<evidence type="ECO:0000313" key="8">
    <source>
        <dbReference type="Proteomes" id="UP001139887"/>
    </source>
</evidence>
<dbReference type="HAMAP" id="MF_00185">
    <property type="entry name" value="IPP_trans"/>
    <property type="match status" value="1"/>
</dbReference>
<keyword evidence="3 6" id="KW-0547">Nucleotide-binding</keyword>
<protein>
    <recommendedName>
        <fullName evidence="5">tRNA dimethylallyltransferase</fullName>
        <ecNumber evidence="5">2.5.1.75</ecNumber>
    </recommendedName>
</protein>
<evidence type="ECO:0000313" key="7">
    <source>
        <dbReference type="EMBL" id="KAJ2852120.1"/>
    </source>
</evidence>
<organism evidence="7 8">
    <name type="scientific">Coemansia brasiliensis</name>
    <dbReference type="NCBI Taxonomy" id="2650707"/>
    <lineage>
        <taxon>Eukaryota</taxon>
        <taxon>Fungi</taxon>
        <taxon>Fungi incertae sedis</taxon>
        <taxon>Zoopagomycota</taxon>
        <taxon>Kickxellomycotina</taxon>
        <taxon>Kickxellomycetes</taxon>
        <taxon>Kickxellales</taxon>
        <taxon>Kickxellaceae</taxon>
        <taxon>Coemansia</taxon>
    </lineage>
</organism>
<dbReference type="GO" id="GO:0005524">
    <property type="term" value="F:ATP binding"/>
    <property type="evidence" value="ECO:0007669"/>
    <property type="project" value="UniProtKB-KW"/>
</dbReference>
<dbReference type="PANTHER" id="PTHR11088:SF89">
    <property type="entry name" value="TRNA DIMETHYLALLYLTRANSFERASE"/>
    <property type="match status" value="1"/>
</dbReference>
<dbReference type="Gene3D" id="3.30.160.60">
    <property type="entry name" value="Classic Zinc Finger"/>
    <property type="match status" value="1"/>
</dbReference>
<dbReference type="Gene3D" id="1.10.20.140">
    <property type="match status" value="1"/>
</dbReference>
<evidence type="ECO:0000256" key="2">
    <source>
        <dbReference type="ARBA" id="ARBA00022679"/>
    </source>
</evidence>
<dbReference type="Gene3D" id="3.40.50.300">
    <property type="entry name" value="P-loop containing nucleotide triphosphate hydrolases"/>
    <property type="match status" value="1"/>
</dbReference>
<sequence length="417" mass="48139">MSVFRKGVIAIVGTTGVGKSQLAIELARAINGEVINADALQMYTGYDIITNKVTKEEQSSIPHHLLGTVSANHEYTVQEYEQEALAKISEIHQRQRTPILVGGTNYYVQSVLFRKSLIPTEDSEAHTSPKEFEKQYEAKSNIDVWEELRRNDREMAEIWHPNNRRKVLRSLQVFYTTGKKHSEWIRETQEARQNEETLRFPALVLWLYAEKEQLDLRLDKRVDKMMERGLLREVEQLQYDTKGNGFTTGLRQAIGFRELTEAVKSPNDESLLKDGVERMKTATRQYARRQVAWLRNKMVPTCRDTQSKQTTAHMFVLNATNVDQSAWDKNVRSVGIDLAQKFVCDNSLPNPQSLSQEAAQVLTMARQQAVSALAWQRHLCEVCSTSEQPVWIHGADELRQHRQSRRHRRNAQRHSKK</sequence>
<accession>A0A9W8M2V2</accession>
<dbReference type="InterPro" id="IPR018022">
    <property type="entry name" value="IPT"/>
</dbReference>
<dbReference type="SUPFAM" id="SSF52540">
    <property type="entry name" value="P-loop containing nucleoside triphosphate hydrolases"/>
    <property type="match status" value="2"/>
</dbReference>
<dbReference type="Pfam" id="PF01715">
    <property type="entry name" value="IPPT"/>
    <property type="match status" value="1"/>
</dbReference>
<evidence type="ECO:0000256" key="3">
    <source>
        <dbReference type="ARBA" id="ARBA00022741"/>
    </source>
</evidence>
<evidence type="ECO:0000256" key="4">
    <source>
        <dbReference type="ARBA" id="ARBA00022840"/>
    </source>
</evidence>
<dbReference type="EMBL" id="JANBUW010000005">
    <property type="protein sequence ID" value="KAJ2852120.1"/>
    <property type="molecule type" value="Genomic_DNA"/>
</dbReference>
<dbReference type="GO" id="GO:0005739">
    <property type="term" value="C:mitochondrion"/>
    <property type="evidence" value="ECO:0007669"/>
    <property type="project" value="TreeGrafter"/>
</dbReference>
<evidence type="ECO:0000256" key="1">
    <source>
        <dbReference type="ARBA" id="ARBA00005842"/>
    </source>
</evidence>
<name>A0A9W8M2V2_9FUNG</name>
<proteinExistence type="inferred from homology"/>
<dbReference type="InterPro" id="IPR039657">
    <property type="entry name" value="Dimethylallyltransferase"/>
</dbReference>
<dbReference type="EC" id="2.5.1.75" evidence="5"/>
<keyword evidence="4 6" id="KW-0067">ATP-binding</keyword>
<dbReference type="OrthoDB" id="775260at2759"/>
<keyword evidence="8" id="KW-1185">Reference proteome</keyword>
<comment type="similarity">
    <text evidence="1 6">Belongs to the IPP transferase family.</text>
</comment>
<keyword evidence="2 6" id="KW-0808">Transferase</keyword>
<dbReference type="PANTHER" id="PTHR11088">
    <property type="entry name" value="TRNA DIMETHYLALLYLTRANSFERASE"/>
    <property type="match status" value="1"/>
</dbReference>
<comment type="caution">
    <text evidence="7">The sequence shown here is derived from an EMBL/GenBank/DDBJ whole genome shotgun (WGS) entry which is preliminary data.</text>
</comment>
<keyword evidence="5" id="KW-0819">tRNA processing</keyword>
<dbReference type="GO" id="GO:0006400">
    <property type="term" value="P:tRNA modification"/>
    <property type="evidence" value="ECO:0007669"/>
    <property type="project" value="TreeGrafter"/>
</dbReference>
<dbReference type="NCBIfam" id="TIGR00174">
    <property type="entry name" value="miaA"/>
    <property type="match status" value="1"/>
</dbReference>
<evidence type="ECO:0000256" key="6">
    <source>
        <dbReference type="RuleBase" id="RU003785"/>
    </source>
</evidence>
<comment type="catalytic activity">
    <reaction evidence="5">
        <text>adenosine(37) in tRNA + dimethylallyl diphosphate = N(6)-dimethylallyladenosine(37) in tRNA + diphosphate</text>
        <dbReference type="Rhea" id="RHEA:26482"/>
        <dbReference type="Rhea" id="RHEA-COMP:10162"/>
        <dbReference type="Rhea" id="RHEA-COMP:10375"/>
        <dbReference type="ChEBI" id="CHEBI:33019"/>
        <dbReference type="ChEBI" id="CHEBI:57623"/>
        <dbReference type="ChEBI" id="CHEBI:74411"/>
        <dbReference type="ChEBI" id="CHEBI:74415"/>
        <dbReference type="EC" id="2.5.1.75"/>
    </reaction>
</comment>
<dbReference type="InterPro" id="IPR027417">
    <property type="entry name" value="P-loop_NTPase"/>
</dbReference>
<gene>
    <name evidence="7" type="primary">tit1</name>
    <name evidence="7" type="ORF">IWW36_000499</name>
</gene>
<evidence type="ECO:0000256" key="5">
    <source>
        <dbReference type="RuleBase" id="RU003783"/>
    </source>
</evidence>
<reference evidence="7" key="1">
    <citation type="submission" date="2022-07" db="EMBL/GenBank/DDBJ databases">
        <title>Phylogenomic reconstructions and comparative analyses of Kickxellomycotina fungi.</title>
        <authorList>
            <person name="Reynolds N.K."/>
            <person name="Stajich J.E."/>
            <person name="Barry K."/>
            <person name="Grigoriev I.V."/>
            <person name="Crous P."/>
            <person name="Smith M.E."/>
        </authorList>
    </citation>
    <scope>NUCLEOTIDE SEQUENCE</scope>
    <source>
        <strain evidence="7">NRRL 1566</strain>
    </source>
</reference>
<dbReference type="GO" id="GO:0052381">
    <property type="term" value="F:tRNA dimethylallyltransferase activity"/>
    <property type="evidence" value="ECO:0007669"/>
    <property type="project" value="UniProtKB-EC"/>
</dbReference>
<dbReference type="AlphaFoldDB" id="A0A9W8M2V2"/>
<dbReference type="Proteomes" id="UP001139887">
    <property type="component" value="Unassembled WGS sequence"/>
</dbReference>